<dbReference type="AlphaFoldDB" id="A0A1V4D302"/>
<feature type="region of interest" description="Disordered" evidence="1">
    <location>
        <begin position="137"/>
        <end position="160"/>
    </location>
</feature>
<name>A0A1V4D302_9ACTN</name>
<feature type="compositionally biased region" description="Basic and acidic residues" evidence="1">
    <location>
        <begin position="137"/>
        <end position="153"/>
    </location>
</feature>
<protein>
    <submittedName>
        <fullName evidence="2">Type I-E CRISPR-associated protein Cas7/Cse4/CasC</fullName>
    </submittedName>
</protein>
<organism evidence="2 3">
    <name type="scientific">Streptomyces antioxidans</name>
    <dbReference type="NCBI Taxonomy" id="1507734"/>
    <lineage>
        <taxon>Bacteria</taxon>
        <taxon>Bacillati</taxon>
        <taxon>Actinomycetota</taxon>
        <taxon>Actinomycetes</taxon>
        <taxon>Kitasatosporales</taxon>
        <taxon>Streptomycetaceae</taxon>
        <taxon>Streptomyces</taxon>
    </lineage>
</organism>
<evidence type="ECO:0000256" key="1">
    <source>
        <dbReference type="SAM" id="MobiDB-lite"/>
    </source>
</evidence>
<accession>A0A1V4D302</accession>
<reference evidence="2" key="1">
    <citation type="submission" date="2016-12" db="EMBL/GenBank/DDBJ databases">
        <title>Genome sequence of Streptomyces antioxidans MUSC 164.</title>
        <authorList>
            <person name="Lee L.-H."/>
            <person name="Ser H.-L."/>
        </authorList>
    </citation>
    <scope>NUCLEOTIDE SEQUENCE [LARGE SCALE GENOMIC DNA]</scope>
    <source>
        <strain evidence="2">MUSC 164</strain>
    </source>
</reference>
<gene>
    <name evidence="2" type="ORF">VT50_0220490</name>
</gene>
<dbReference type="NCBIfam" id="TIGR01869">
    <property type="entry name" value="casC_Cse4"/>
    <property type="match status" value="1"/>
</dbReference>
<dbReference type="OrthoDB" id="5291250at2"/>
<proteinExistence type="predicted"/>
<comment type="caution">
    <text evidence="2">The sequence shown here is derived from an EMBL/GenBank/DDBJ whole genome shotgun (WGS) entry which is preliminary data.</text>
</comment>
<evidence type="ECO:0000313" key="3">
    <source>
        <dbReference type="Proteomes" id="UP000033615"/>
    </source>
</evidence>
<dbReference type="RefSeq" id="WP_046084382.1">
    <property type="nucleotide sequence ID" value="NZ_LAKD02000049.1"/>
</dbReference>
<sequence>MTLYLDLSALQSVPVANLNRDDLGSPKQVRYGDALRIRVSSQSWKRVIRHGVEQDLGEKAARTRMVPVKVQQALQKAGWQAELAAFAGAQVAASAGKKGIGTEKAGHTSVLLFLPEAAIEELAVVCTEHREALEKGLDAQQTAEDKTKAKGKENPGQLLPPNRIETILKRRTASIGLLGRMLAELPDANVDGAAQVAHAFTTHAAEPQRDYFTAVDDWLGEAETGSGHLDTAEFSAGVFYRYATVNITDLLKNLEGDAKAARTVVASFAEHFLLSLPQAKKNSTAPHTLPDLGYLAVREHRPLSLAAAFESPVVPDAQGGFSRPSRTTLDAYARNINRLTGERNRPFHGHAVIDPEEELTGLGQAHVSYHQLVEAAVDAALPASGTDTEGQQ</sequence>
<dbReference type="EMBL" id="LAKD02000049">
    <property type="protein sequence ID" value="OPF78196.1"/>
    <property type="molecule type" value="Genomic_DNA"/>
</dbReference>
<evidence type="ECO:0000313" key="2">
    <source>
        <dbReference type="EMBL" id="OPF78196.1"/>
    </source>
</evidence>
<dbReference type="Pfam" id="PF09344">
    <property type="entry name" value="Cas_CT1975"/>
    <property type="match status" value="1"/>
</dbReference>
<dbReference type="Proteomes" id="UP000033615">
    <property type="component" value="Unassembled WGS sequence"/>
</dbReference>
<dbReference type="InterPro" id="IPR010148">
    <property type="entry name" value="CRISPR-assoc_prot_CT1975"/>
</dbReference>
<keyword evidence="3" id="KW-1185">Reference proteome</keyword>